<dbReference type="AlphaFoldDB" id="A0A0A9EAT2"/>
<proteinExistence type="predicted"/>
<accession>A0A0A9EAT2</accession>
<sequence length="77" mass="8887">MAVYQRIEQHHLTALNVTLCIGQGSCEWRKQHIQYAPQVSVRPLQSVLLQGQQQTNPACDRIVMELKSHRIHLLIKC</sequence>
<reference evidence="1" key="2">
    <citation type="journal article" date="2015" name="Data Brief">
        <title>Shoot transcriptome of the giant reed, Arundo donax.</title>
        <authorList>
            <person name="Barrero R.A."/>
            <person name="Guerrero F.D."/>
            <person name="Moolhuijzen P."/>
            <person name="Goolsby J.A."/>
            <person name="Tidwell J."/>
            <person name="Bellgard S.E."/>
            <person name="Bellgard M.I."/>
        </authorList>
    </citation>
    <scope>NUCLEOTIDE SEQUENCE</scope>
    <source>
        <tissue evidence="1">Shoot tissue taken approximately 20 cm above the soil surface</tissue>
    </source>
</reference>
<organism evidence="1">
    <name type="scientific">Arundo donax</name>
    <name type="common">Giant reed</name>
    <name type="synonym">Donax arundinaceus</name>
    <dbReference type="NCBI Taxonomy" id="35708"/>
    <lineage>
        <taxon>Eukaryota</taxon>
        <taxon>Viridiplantae</taxon>
        <taxon>Streptophyta</taxon>
        <taxon>Embryophyta</taxon>
        <taxon>Tracheophyta</taxon>
        <taxon>Spermatophyta</taxon>
        <taxon>Magnoliopsida</taxon>
        <taxon>Liliopsida</taxon>
        <taxon>Poales</taxon>
        <taxon>Poaceae</taxon>
        <taxon>PACMAD clade</taxon>
        <taxon>Arundinoideae</taxon>
        <taxon>Arundineae</taxon>
        <taxon>Arundo</taxon>
    </lineage>
</organism>
<protein>
    <submittedName>
        <fullName evidence="1">Uncharacterized protein</fullName>
    </submittedName>
</protein>
<evidence type="ECO:0000313" key="1">
    <source>
        <dbReference type="EMBL" id="JAD96118.1"/>
    </source>
</evidence>
<name>A0A0A9EAT2_ARUDO</name>
<reference evidence="1" key="1">
    <citation type="submission" date="2014-09" db="EMBL/GenBank/DDBJ databases">
        <authorList>
            <person name="Magalhaes I.L.F."/>
            <person name="Oliveira U."/>
            <person name="Santos F.R."/>
            <person name="Vidigal T.H.D.A."/>
            <person name="Brescovit A.D."/>
            <person name="Santos A.J."/>
        </authorList>
    </citation>
    <scope>NUCLEOTIDE SEQUENCE</scope>
    <source>
        <tissue evidence="1">Shoot tissue taken approximately 20 cm above the soil surface</tissue>
    </source>
</reference>
<dbReference type="EMBL" id="GBRH01201777">
    <property type="protein sequence ID" value="JAD96118.1"/>
    <property type="molecule type" value="Transcribed_RNA"/>
</dbReference>